<protein>
    <recommendedName>
        <fullName evidence="6">VWFA domain-containing protein</fullName>
    </recommendedName>
</protein>
<comment type="caution">
    <text evidence="4">The sequence shown here is derived from an EMBL/GenBank/DDBJ whole genome shotgun (WGS) entry which is preliminary data.</text>
</comment>
<evidence type="ECO:0000256" key="1">
    <source>
        <dbReference type="SAM" id="MobiDB-lite"/>
    </source>
</evidence>
<dbReference type="InterPro" id="IPR058580">
    <property type="entry name" value="DUF2828"/>
</dbReference>
<dbReference type="Proteomes" id="UP001476247">
    <property type="component" value="Unassembled WGS sequence"/>
</dbReference>
<feature type="domain" description="DUF2828" evidence="2">
    <location>
        <begin position="69"/>
        <end position="539"/>
    </location>
</feature>
<dbReference type="EMBL" id="BAABUJ010000008">
    <property type="protein sequence ID" value="GAA5797498.1"/>
    <property type="molecule type" value="Genomic_DNA"/>
</dbReference>
<evidence type="ECO:0000313" key="5">
    <source>
        <dbReference type="Proteomes" id="UP001476247"/>
    </source>
</evidence>
<dbReference type="SUPFAM" id="SSF53300">
    <property type="entry name" value="vWA-like"/>
    <property type="match status" value="1"/>
</dbReference>
<dbReference type="InterPro" id="IPR011205">
    <property type="entry name" value="UCP015417_vWA"/>
</dbReference>
<dbReference type="PANTHER" id="PTHR31373:SF27">
    <property type="entry name" value="TROVE DOMAIN-CONTAINING PROTEIN"/>
    <property type="match status" value="1"/>
</dbReference>
<dbReference type="Pfam" id="PF11443">
    <property type="entry name" value="DUF2828"/>
    <property type="match status" value="1"/>
</dbReference>
<gene>
    <name evidence="4" type="ORF">HPULCUR_002886</name>
</gene>
<feature type="domain" description="DUF7788" evidence="3">
    <location>
        <begin position="558"/>
        <end position="782"/>
    </location>
</feature>
<name>A0ABP9XTE6_9FUNG</name>
<dbReference type="PIRSF" id="PIRSF015417">
    <property type="entry name" value="T31B5_30_vWA"/>
    <property type="match status" value="1"/>
</dbReference>
<evidence type="ECO:0000259" key="3">
    <source>
        <dbReference type="Pfam" id="PF25043"/>
    </source>
</evidence>
<evidence type="ECO:0000259" key="2">
    <source>
        <dbReference type="Pfam" id="PF11443"/>
    </source>
</evidence>
<keyword evidence="5" id="KW-1185">Reference proteome</keyword>
<accession>A0ABP9XTE6</accession>
<feature type="region of interest" description="Disordered" evidence="1">
    <location>
        <begin position="750"/>
        <end position="773"/>
    </location>
</feature>
<reference evidence="4 5" key="1">
    <citation type="submission" date="2024-04" db="EMBL/GenBank/DDBJ databases">
        <title>genome sequences of Mucor flavus KT1a and Helicostylum pulchrum KT1b strains isolation_sourced from the surface of a dry-aged beef.</title>
        <authorList>
            <person name="Toyotome T."/>
            <person name="Hosono M."/>
            <person name="Torimaru M."/>
            <person name="Fukuda K."/>
            <person name="Mikami N."/>
        </authorList>
    </citation>
    <scope>NUCLEOTIDE SEQUENCE [LARGE SCALE GENOMIC DNA]</scope>
    <source>
        <strain evidence="4 5">KT1b</strain>
    </source>
</reference>
<dbReference type="PANTHER" id="PTHR31373">
    <property type="entry name" value="OS06G0652100 PROTEIN"/>
    <property type="match status" value="1"/>
</dbReference>
<evidence type="ECO:0000313" key="4">
    <source>
        <dbReference type="EMBL" id="GAA5797498.1"/>
    </source>
</evidence>
<evidence type="ECO:0008006" key="6">
    <source>
        <dbReference type="Google" id="ProtNLM"/>
    </source>
</evidence>
<dbReference type="InterPro" id="IPR036465">
    <property type="entry name" value="vWFA_dom_sf"/>
</dbReference>
<feature type="compositionally biased region" description="Acidic residues" evidence="1">
    <location>
        <begin position="750"/>
        <end position="763"/>
    </location>
</feature>
<organism evidence="4 5">
    <name type="scientific">Helicostylum pulchrum</name>
    <dbReference type="NCBI Taxonomy" id="562976"/>
    <lineage>
        <taxon>Eukaryota</taxon>
        <taxon>Fungi</taxon>
        <taxon>Fungi incertae sedis</taxon>
        <taxon>Mucoromycota</taxon>
        <taxon>Mucoromycotina</taxon>
        <taxon>Mucoromycetes</taxon>
        <taxon>Mucorales</taxon>
        <taxon>Mucorineae</taxon>
        <taxon>Mucoraceae</taxon>
        <taxon>Helicostylum</taxon>
    </lineage>
</organism>
<sequence length="794" mass="90065">MSFINYPSALPYFESLYEEDLLLDLVKKLGNEQQVAGDIASLKIEDDKEKVDSHPFMDAFDKVANLTRTTNGAITNATTEDPCLDLYYGIQSVQPSSRDALLKASWNQDPLLTVHIIFYTRSIPRGKSLLDPFFTSYCWLLLNHPQTAIKNLHMLIDGTVRTDAQLQANKRKEKKLSEAKQDDWEIVSNADDSEELCIRRDFKTHGCWKDLNSLLTIYCQGEVEGREDSKEYKALIWPRQERQKDARIVSRREQNVRYLLRKSMDKEDAKKNAEECHKNNLKRNEVKKEESRKERLETRERRNKTVCDLLENDKTYRALHFTIANMYAEQLKTDMAQIEKNKVSIAEKKMMNGRHALGFNLSLAAKWAPSLCLSHDKHTFLATSISELLFPSHQYQETGETRIHYLNKVRELYRKEYLVPLREAMDITEHYKAAGKWDKVDFRHMPSVCLEKSMPLFFKHAPDTVIEYMDEVSKGNKKVSGAALTPNELVHKVLSGGIPKKLSEVISGVPGLLEKFMSTQTNMVNGQWNTLLESIRNTSLLASGGKDDGKKKRIDLGECLAICDVSGSMMSGSDDPEMAPYNAAIGLSLVVTNLAKPPFNGAIITFTESPSVFKVDTSATFTEQVNTVAASEAGFNTDICKVFTEILLPMAKKYNIAPQDMVKRLFIFTDMEFDEEANGKEEFLTTQEFIRKQYNEAGYEMPELVWWNLCSASSYMSEKKMNAPTTKGEDGTTLLSGFSASMIKTFLDGEVGDDDEEGQEGVDGEVTKKKLDNPDDFMKKAVNHESFNGLVVVD</sequence>
<feature type="region of interest" description="Disordered" evidence="1">
    <location>
        <begin position="269"/>
        <end position="297"/>
    </location>
</feature>
<dbReference type="InterPro" id="IPR056690">
    <property type="entry name" value="DUF7788"/>
</dbReference>
<proteinExistence type="predicted"/>
<dbReference type="Pfam" id="PF25043">
    <property type="entry name" value="DUF7788"/>
    <property type="match status" value="1"/>
</dbReference>